<evidence type="ECO:0000313" key="1">
    <source>
        <dbReference type="EMBL" id="TCO16830.1"/>
    </source>
</evidence>
<gene>
    <name evidence="1" type="ORF">EV652_11919</name>
</gene>
<keyword evidence="2" id="KW-1185">Reference proteome</keyword>
<evidence type="ECO:0000313" key="2">
    <source>
        <dbReference type="Proteomes" id="UP000294508"/>
    </source>
</evidence>
<sequence length="114" mass="13053">MHTIGFIAPLLPGKTETDRSAMISCRRGERKDDYELSRRRLGITREAIFIQNTPNGDVAVVYWEAHDVEAALKGMATSEDPFDRWFRDHVREVHGINVEDGFPPPEQVLDYRAP</sequence>
<dbReference type="OrthoDB" id="1121820at2"/>
<proteinExistence type="predicted"/>
<reference evidence="1 2" key="1">
    <citation type="journal article" date="2015" name="Stand. Genomic Sci.">
        <title>Genomic Encyclopedia of Bacterial and Archaeal Type Strains, Phase III: the genomes of soil and plant-associated and newly described type strains.</title>
        <authorList>
            <person name="Whitman W.B."/>
            <person name="Woyke T."/>
            <person name="Klenk H.P."/>
            <person name="Zhou Y."/>
            <person name="Lilburn T.G."/>
            <person name="Beck B.J."/>
            <person name="De Vos P."/>
            <person name="Vandamme P."/>
            <person name="Eisen J.A."/>
            <person name="Garrity G."/>
            <person name="Hugenholtz P."/>
            <person name="Kyrpides N.C."/>
        </authorList>
    </citation>
    <scope>NUCLEOTIDE SEQUENCE [LARGE SCALE GENOMIC DNA]</scope>
    <source>
        <strain evidence="1 2">VKM Ac-2572</strain>
    </source>
</reference>
<protein>
    <recommendedName>
        <fullName evidence="3">Antibiotic biosynthesis monooxygenase</fullName>
    </recommendedName>
</protein>
<dbReference type="AlphaFoldDB" id="A0A4R2GYY7"/>
<comment type="caution">
    <text evidence="1">The sequence shown here is derived from an EMBL/GenBank/DDBJ whole genome shotgun (WGS) entry which is preliminary data.</text>
</comment>
<accession>A0A4R2GYY7</accession>
<name>A0A4R2GYY7_9ACTN</name>
<organism evidence="1 2">
    <name type="scientific">Kribbella steppae</name>
    <dbReference type="NCBI Taxonomy" id="2512223"/>
    <lineage>
        <taxon>Bacteria</taxon>
        <taxon>Bacillati</taxon>
        <taxon>Actinomycetota</taxon>
        <taxon>Actinomycetes</taxon>
        <taxon>Propionibacteriales</taxon>
        <taxon>Kribbellaceae</taxon>
        <taxon>Kribbella</taxon>
    </lineage>
</organism>
<dbReference type="EMBL" id="SLWN01000019">
    <property type="protein sequence ID" value="TCO16830.1"/>
    <property type="molecule type" value="Genomic_DNA"/>
</dbReference>
<dbReference type="RefSeq" id="WP_132214973.1">
    <property type="nucleotide sequence ID" value="NZ_SLWN01000019.1"/>
</dbReference>
<dbReference type="Proteomes" id="UP000294508">
    <property type="component" value="Unassembled WGS sequence"/>
</dbReference>
<evidence type="ECO:0008006" key="3">
    <source>
        <dbReference type="Google" id="ProtNLM"/>
    </source>
</evidence>